<feature type="compositionally biased region" description="Polar residues" evidence="2">
    <location>
        <begin position="690"/>
        <end position="699"/>
    </location>
</feature>
<reference evidence="3" key="1">
    <citation type="submission" date="2021-02" db="EMBL/GenBank/DDBJ databases">
        <authorList>
            <person name="Nowell W R."/>
        </authorList>
    </citation>
    <scope>NUCLEOTIDE SEQUENCE</scope>
</reference>
<feature type="compositionally biased region" description="Polar residues" evidence="2">
    <location>
        <begin position="153"/>
        <end position="178"/>
    </location>
</feature>
<feature type="compositionally biased region" description="Polar residues" evidence="2">
    <location>
        <begin position="198"/>
        <end position="218"/>
    </location>
</feature>
<feature type="region of interest" description="Disordered" evidence="2">
    <location>
        <begin position="1"/>
        <end position="51"/>
    </location>
</feature>
<organism evidence="3 4">
    <name type="scientific">Rotaria magnacalcarata</name>
    <dbReference type="NCBI Taxonomy" id="392030"/>
    <lineage>
        <taxon>Eukaryota</taxon>
        <taxon>Metazoa</taxon>
        <taxon>Spiralia</taxon>
        <taxon>Gnathifera</taxon>
        <taxon>Rotifera</taxon>
        <taxon>Eurotatoria</taxon>
        <taxon>Bdelloidea</taxon>
        <taxon>Philodinida</taxon>
        <taxon>Philodinidae</taxon>
        <taxon>Rotaria</taxon>
    </lineage>
</organism>
<feature type="compositionally biased region" description="Basic and acidic residues" evidence="2">
    <location>
        <begin position="442"/>
        <end position="459"/>
    </location>
</feature>
<feature type="region of interest" description="Disordered" evidence="2">
    <location>
        <begin position="632"/>
        <end position="767"/>
    </location>
</feature>
<feature type="compositionally biased region" description="Basic and acidic residues" evidence="2">
    <location>
        <begin position="246"/>
        <end position="256"/>
    </location>
</feature>
<feature type="region of interest" description="Disordered" evidence="2">
    <location>
        <begin position="365"/>
        <end position="393"/>
    </location>
</feature>
<feature type="compositionally biased region" description="Low complexity" evidence="2">
    <location>
        <begin position="640"/>
        <end position="649"/>
    </location>
</feature>
<gene>
    <name evidence="3" type="ORF">CJN711_LOCUS17361</name>
</gene>
<keyword evidence="1" id="KW-0175">Coiled coil</keyword>
<feature type="region of interest" description="Disordered" evidence="2">
    <location>
        <begin position="125"/>
        <end position="266"/>
    </location>
</feature>
<feature type="compositionally biased region" description="Low complexity" evidence="2">
    <location>
        <begin position="185"/>
        <end position="197"/>
    </location>
</feature>
<feature type="region of interest" description="Disordered" evidence="2">
    <location>
        <begin position="551"/>
        <end position="581"/>
    </location>
</feature>
<evidence type="ECO:0000256" key="2">
    <source>
        <dbReference type="SAM" id="MobiDB-lite"/>
    </source>
</evidence>
<protein>
    <submittedName>
        <fullName evidence="3">Uncharacterized protein</fullName>
    </submittedName>
</protein>
<feature type="compositionally biased region" description="Basic and acidic residues" evidence="2">
    <location>
        <begin position="137"/>
        <end position="149"/>
    </location>
</feature>
<feature type="compositionally biased region" description="Polar residues" evidence="2">
    <location>
        <begin position="751"/>
        <end position="767"/>
    </location>
</feature>
<sequence length="935" mass="106645">MSSSSSILQYLSSNSNSQNVSQTNNNTKRNAYDNGMLEHSSDRTDDSHDDNERIVTLNRQDIIFDDNWKKTQSKNESKVIQSASQGEAILLEAKQDETQFLNSNQHQVLSSDKTKPLKTVRDIMDTISPDELDENTEQTRSDAKTDKKISSPKIRTQTNMMQSPMKTSTPPTKKITNGENRKSTSKVSHTSKSLSQSRLRSPNRTTNKRQVPSMSSTGAFHFVTPGEHQEEKRSKKVPKSNSHSSPIKDDRKRITSSDDEESETDHLNPNVLKLKLKEEKRIGKKTGELLNQLHENYEELLEKYAQAENTIDQLRFQPKPFSDTTPRSTTSEHHVHIIQQPIVNMTNLRASGVYHSINDSPFSTIRPLASSTTTPVKKSKSGENSPTEQRTRLTLDVSNSSPLSARSSLCNHNDLMDQYRKLLNAVNTESTDRIDQRTVRTNELENDPKQMKANIHDSSRSSLYDHQTPTKSKQKPYVYVSGGSDEEQQLSHSITPIPMVKNIESTSYEPDYIAPSSVKRHEYRIEEEAHRNGQSPAAKKRTPINRQDYENFEKTTRSKRKTRPEQKAKIMNDRQYNKQSSPVILSDAARYLNSSMKTRVNDYDSGIGTTNLTKLSHDSKLYTSTMNESHFHSFDEEQESISSSNSSNSDFAGSRSPYRFDNSLSNRRKTQGRYDPHSSCMEARVAGSFDSHTPTSSISKRAHRSDHTWKPQRMSSHHRARLLPLHRSTSSGRHEIESSKMKYSHSFASPKRSTQHSSYYQQTVPSSSPQKIYRSSLYINRPNTYGLVQESVSQNKFNDLYVDSQTGIVYRHESKKKASPTRVYCELPSQEKLHHCAECGTMTNYHHRHHFNSTVRRVTSHVDDLGYDSGYGERNKWDPYNDNVSSSDTDSDLTQNNPEASQLDEVYNRAEKVLYSAQNLSRHINRQLKLTLATI</sequence>
<feature type="region of interest" description="Disordered" evidence="2">
    <location>
        <begin position="876"/>
        <end position="902"/>
    </location>
</feature>
<dbReference type="AlphaFoldDB" id="A0A815ECF0"/>
<dbReference type="EMBL" id="CAJNOV010008070">
    <property type="protein sequence ID" value="CAF1309549.1"/>
    <property type="molecule type" value="Genomic_DNA"/>
</dbReference>
<feature type="compositionally biased region" description="Low complexity" evidence="2">
    <location>
        <begin position="881"/>
        <end position="897"/>
    </location>
</feature>
<dbReference type="Proteomes" id="UP000663855">
    <property type="component" value="Unassembled WGS sequence"/>
</dbReference>
<evidence type="ECO:0000313" key="4">
    <source>
        <dbReference type="Proteomes" id="UP000663855"/>
    </source>
</evidence>
<accession>A0A815ECF0</accession>
<evidence type="ECO:0000313" key="3">
    <source>
        <dbReference type="EMBL" id="CAF1309549.1"/>
    </source>
</evidence>
<name>A0A815ECF0_9BILA</name>
<feature type="compositionally biased region" description="Basic and acidic residues" evidence="2">
    <location>
        <begin position="563"/>
        <end position="576"/>
    </location>
</feature>
<feature type="compositionally biased region" description="Polar residues" evidence="2">
    <location>
        <begin position="460"/>
        <end position="471"/>
    </location>
</feature>
<feature type="coiled-coil region" evidence="1">
    <location>
        <begin position="290"/>
        <end position="317"/>
    </location>
</feature>
<evidence type="ECO:0000256" key="1">
    <source>
        <dbReference type="SAM" id="Coils"/>
    </source>
</evidence>
<feature type="region of interest" description="Disordered" evidence="2">
    <location>
        <begin position="442"/>
        <end position="475"/>
    </location>
</feature>
<proteinExistence type="predicted"/>
<feature type="compositionally biased region" description="Basic and acidic residues" evidence="2">
    <location>
        <begin position="39"/>
        <end position="51"/>
    </location>
</feature>
<comment type="caution">
    <text evidence="3">The sequence shown here is derived from an EMBL/GenBank/DDBJ whole genome shotgun (WGS) entry which is preliminary data.</text>
</comment>
<feature type="compositionally biased region" description="Low complexity" evidence="2">
    <location>
        <begin position="1"/>
        <end position="26"/>
    </location>
</feature>